<name>A0ACB8YY41_CICIN</name>
<reference evidence="2" key="1">
    <citation type="journal article" date="2022" name="Mol. Ecol. Resour.">
        <title>The genomes of chicory, endive, great burdock and yacon provide insights into Asteraceae palaeo-polyploidization history and plant inulin production.</title>
        <authorList>
            <person name="Fan W."/>
            <person name="Wang S."/>
            <person name="Wang H."/>
            <person name="Wang A."/>
            <person name="Jiang F."/>
            <person name="Liu H."/>
            <person name="Zhao H."/>
            <person name="Xu D."/>
            <person name="Zhang Y."/>
        </authorList>
    </citation>
    <scope>NUCLEOTIDE SEQUENCE [LARGE SCALE GENOMIC DNA]</scope>
    <source>
        <strain evidence="2">cv. Punajuju</strain>
    </source>
</reference>
<organism evidence="1 2">
    <name type="scientific">Cichorium intybus</name>
    <name type="common">Chicory</name>
    <dbReference type="NCBI Taxonomy" id="13427"/>
    <lineage>
        <taxon>Eukaryota</taxon>
        <taxon>Viridiplantae</taxon>
        <taxon>Streptophyta</taxon>
        <taxon>Embryophyta</taxon>
        <taxon>Tracheophyta</taxon>
        <taxon>Spermatophyta</taxon>
        <taxon>Magnoliopsida</taxon>
        <taxon>eudicotyledons</taxon>
        <taxon>Gunneridae</taxon>
        <taxon>Pentapetalae</taxon>
        <taxon>asterids</taxon>
        <taxon>campanulids</taxon>
        <taxon>Asterales</taxon>
        <taxon>Asteraceae</taxon>
        <taxon>Cichorioideae</taxon>
        <taxon>Cichorieae</taxon>
        <taxon>Cichoriinae</taxon>
        <taxon>Cichorium</taxon>
    </lineage>
</organism>
<protein>
    <submittedName>
        <fullName evidence="1">Uncharacterized protein</fullName>
    </submittedName>
</protein>
<evidence type="ECO:0000313" key="1">
    <source>
        <dbReference type="EMBL" id="KAI3690136.1"/>
    </source>
</evidence>
<reference evidence="1 2" key="2">
    <citation type="journal article" date="2022" name="Mol. Ecol. Resour.">
        <title>The genomes of chicory, endive, great burdock and yacon provide insights into Asteraceae paleo-polyploidization history and plant inulin production.</title>
        <authorList>
            <person name="Fan W."/>
            <person name="Wang S."/>
            <person name="Wang H."/>
            <person name="Wang A."/>
            <person name="Jiang F."/>
            <person name="Liu H."/>
            <person name="Zhao H."/>
            <person name="Xu D."/>
            <person name="Zhang Y."/>
        </authorList>
    </citation>
    <scope>NUCLEOTIDE SEQUENCE [LARGE SCALE GENOMIC DNA]</scope>
    <source>
        <strain evidence="2">cv. Punajuju</strain>
        <tissue evidence="1">Leaves</tissue>
    </source>
</reference>
<accession>A0ACB8YY41</accession>
<keyword evidence="2" id="KW-1185">Reference proteome</keyword>
<gene>
    <name evidence="1" type="ORF">L2E82_48111</name>
</gene>
<comment type="caution">
    <text evidence="1">The sequence shown here is derived from an EMBL/GenBank/DDBJ whole genome shotgun (WGS) entry which is preliminary data.</text>
</comment>
<dbReference type="EMBL" id="CM042017">
    <property type="protein sequence ID" value="KAI3690136.1"/>
    <property type="molecule type" value="Genomic_DNA"/>
</dbReference>
<sequence length="194" mass="21873">MPRTTTVESAVSPLLRALTFDVLGSDSMHPSDSLIHTLSQSPVVQKERKSWQINVYTHEIFDFSKKWVFRLLKSLAVQDLQVKKTILDCLSSKTLVLPESGEDDHNRKRYFDYLEYSRFGFINSQRTCRLAEADSPAPSPSSSPTESPIIQRPPSPPFFLVVPLDPTSCKAGQAPLDSSEYFHLNMVQPWASSL</sequence>
<proteinExistence type="predicted"/>
<evidence type="ECO:0000313" key="2">
    <source>
        <dbReference type="Proteomes" id="UP001055811"/>
    </source>
</evidence>
<dbReference type="Proteomes" id="UP001055811">
    <property type="component" value="Linkage Group LG09"/>
</dbReference>